<evidence type="ECO:0000313" key="2">
    <source>
        <dbReference type="EMBL" id="EMY35699.1"/>
    </source>
</evidence>
<reference evidence="2 3" key="1">
    <citation type="journal article" date="2013" name="Genome Announc.">
        <title>Draft Genome Sequence of Arthrobacter crystallopoietes Strain BAB-32, Revealing Genes for Bioremediation.</title>
        <authorList>
            <person name="Joshi M.N."/>
            <person name="Pandit A.S."/>
            <person name="Sharma A."/>
            <person name="Pandya R.V."/>
            <person name="Desai S.M."/>
            <person name="Saxena A.K."/>
            <person name="Bagatharia S.B."/>
        </authorList>
    </citation>
    <scope>NUCLEOTIDE SEQUENCE [LARGE SCALE GENOMIC DNA]</scope>
    <source>
        <strain evidence="2 3">BAB-32</strain>
    </source>
</reference>
<comment type="caution">
    <text evidence="2">The sequence shown here is derived from an EMBL/GenBank/DDBJ whole genome shotgun (WGS) entry which is preliminary data.</text>
</comment>
<feature type="region of interest" description="Disordered" evidence="1">
    <location>
        <begin position="1"/>
        <end position="21"/>
    </location>
</feature>
<evidence type="ECO:0000313" key="3">
    <source>
        <dbReference type="Proteomes" id="UP000010729"/>
    </source>
</evidence>
<evidence type="ECO:0000256" key="1">
    <source>
        <dbReference type="SAM" id="MobiDB-lite"/>
    </source>
</evidence>
<dbReference type="Proteomes" id="UP000010729">
    <property type="component" value="Unassembled WGS sequence"/>
</dbReference>
<organism evidence="2 3">
    <name type="scientific">Arthrobacter crystallopoietes BAB-32</name>
    <dbReference type="NCBI Taxonomy" id="1246476"/>
    <lineage>
        <taxon>Bacteria</taxon>
        <taxon>Bacillati</taxon>
        <taxon>Actinomycetota</taxon>
        <taxon>Actinomycetes</taxon>
        <taxon>Micrococcales</taxon>
        <taxon>Micrococcaceae</taxon>
        <taxon>Crystallibacter</taxon>
    </lineage>
</organism>
<proteinExistence type="predicted"/>
<gene>
    <name evidence="2" type="ORF">D477_002903</name>
</gene>
<sequence>MRIQSNRRYAGKGASMAQKKPMSHRFMDLMGKARVIFGPAQKSGVDHPMTEENKELLKAREAEASQWRTIKRADGSTYIVPKEQ</sequence>
<dbReference type="EMBL" id="ANPE02000066">
    <property type="protein sequence ID" value="EMY35699.1"/>
    <property type="molecule type" value="Genomic_DNA"/>
</dbReference>
<name>N1V6Q5_9MICC</name>
<protein>
    <submittedName>
        <fullName evidence="2">Uncharacterized protein</fullName>
    </submittedName>
</protein>
<keyword evidence="3" id="KW-1185">Reference proteome</keyword>
<accession>N1V6Q5</accession>
<dbReference type="AlphaFoldDB" id="N1V6Q5"/>